<protein>
    <submittedName>
        <fullName evidence="1">Uncharacterized protein</fullName>
    </submittedName>
</protein>
<proteinExistence type="predicted"/>
<keyword evidence="2" id="KW-1185">Reference proteome</keyword>
<dbReference type="EMBL" id="JAAKZZ010000289">
    <property type="protein sequence ID" value="NGO71322.1"/>
    <property type="molecule type" value="Genomic_DNA"/>
</dbReference>
<dbReference type="RefSeq" id="WP_165300961.1">
    <property type="nucleotide sequence ID" value="NZ_JAAKZZ010000289.1"/>
</dbReference>
<organism evidence="1 2">
    <name type="scientific">Streptomyces boncukensis</name>
    <dbReference type="NCBI Taxonomy" id="2711219"/>
    <lineage>
        <taxon>Bacteria</taxon>
        <taxon>Bacillati</taxon>
        <taxon>Actinomycetota</taxon>
        <taxon>Actinomycetes</taxon>
        <taxon>Kitasatosporales</taxon>
        <taxon>Streptomycetaceae</taxon>
        <taxon>Streptomyces</taxon>
    </lineage>
</organism>
<name>A0A6G4X2F7_9ACTN</name>
<evidence type="ECO:0000313" key="1">
    <source>
        <dbReference type="EMBL" id="NGO71322.1"/>
    </source>
</evidence>
<evidence type="ECO:0000313" key="2">
    <source>
        <dbReference type="Proteomes" id="UP000477722"/>
    </source>
</evidence>
<dbReference type="Proteomes" id="UP000477722">
    <property type="component" value="Unassembled WGS sequence"/>
</dbReference>
<dbReference type="AlphaFoldDB" id="A0A6G4X2F7"/>
<accession>A0A6G4X2F7</accession>
<sequence length="91" mass="10698">MNPYRRGEAVYDTVRGQPAFVAEADGRWLTLVRPGHRSWRTHEAVVRSADERERATLLALASLVRERRDRELSARVREANRRSRDRWGRDV</sequence>
<comment type="caution">
    <text evidence="1">The sequence shown here is derived from an EMBL/GenBank/DDBJ whole genome shotgun (WGS) entry which is preliminary data.</text>
</comment>
<gene>
    <name evidence="1" type="ORF">G5C65_23800</name>
</gene>
<reference evidence="1 2" key="1">
    <citation type="submission" date="2020-02" db="EMBL/GenBank/DDBJ databases">
        <title>Whole-genome analyses of novel actinobacteria.</title>
        <authorList>
            <person name="Sahin N."/>
            <person name="Tatar D."/>
        </authorList>
    </citation>
    <scope>NUCLEOTIDE SEQUENCE [LARGE SCALE GENOMIC DNA]</scope>
    <source>
        <strain evidence="1 2">SB3404</strain>
    </source>
</reference>